<dbReference type="GO" id="GO:0008203">
    <property type="term" value="P:cholesterol metabolic process"/>
    <property type="evidence" value="ECO:0007669"/>
    <property type="project" value="UniProtKB-KW"/>
</dbReference>
<dbReference type="Pfam" id="PF00439">
    <property type="entry name" value="Bromodomain"/>
    <property type="match status" value="1"/>
</dbReference>
<comment type="caution">
    <text evidence="32">The sequence shown here is derived from an EMBL/GenBank/DDBJ whole genome shotgun (WGS) entry which is preliminary data.</text>
</comment>
<dbReference type="EC" id="1.3.1.72" evidence="4"/>
<feature type="region of interest" description="Disordered" evidence="29">
    <location>
        <begin position="796"/>
        <end position="815"/>
    </location>
</feature>
<feature type="region of interest" description="Disordered" evidence="29">
    <location>
        <begin position="1329"/>
        <end position="1363"/>
    </location>
</feature>
<feature type="compositionally biased region" description="Polar residues" evidence="29">
    <location>
        <begin position="578"/>
        <end position="589"/>
    </location>
</feature>
<comment type="catalytic activity">
    <reaction evidence="22">
        <text>lanosterol + NADPH + H(+) = 24,25-dihydrolanosterol + NADP(+)</text>
        <dbReference type="Rhea" id="RHEA:33919"/>
        <dbReference type="ChEBI" id="CHEBI:15378"/>
        <dbReference type="ChEBI" id="CHEBI:16521"/>
        <dbReference type="ChEBI" id="CHEBI:28113"/>
        <dbReference type="ChEBI" id="CHEBI:57783"/>
        <dbReference type="ChEBI" id="CHEBI:58349"/>
    </reaction>
    <physiologicalReaction direction="left-to-right" evidence="22">
        <dbReference type="Rhea" id="RHEA:33920"/>
    </physiologicalReaction>
</comment>
<evidence type="ECO:0000259" key="31">
    <source>
        <dbReference type="PROSITE" id="PS51387"/>
    </source>
</evidence>
<keyword evidence="28" id="KW-0175">Coiled coil</keyword>
<gene>
    <name evidence="32" type="ORF">DdX_02642</name>
</gene>
<protein>
    <recommendedName>
        <fullName evidence="5">Delta(24)-sterol reductase</fullName>
        <ecNumber evidence="4">1.3.1.72</ecNumber>
    </recommendedName>
    <alternativeName>
        <fullName evidence="25">24-dehydrocholesterol reductase</fullName>
    </alternativeName>
    <alternativeName>
        <fullName evidence="26">3-beta-hydroxysterol Delta-24-reductase</fullName>
    </alternativeName>
</protein>
<dbReference type="InterPro" id="IPR016169">
    <property type="entry name" value="FAD-bd_PCMH_sub2"/>
</dbReference>
<dbReference type="EMBL" id="JAKKPZ010000002">
    <property type="protein sequence ID" value="KAI1725952.1"/>
    <property type="molecule type" value="Genomic_DNA"/>
</dbReference>
<dbReference type="SUPFAM" id="SSF56176">
    <property type="entry name" value="FAD-binding/transporter-associated domain-like"/>
    <property type="match status" value="1"/>
</dbReference>
<evidence type="ECO:0000313" key="33">
    <source>
        <dbReference type="Proteomes" id="UP001201812"/>
    </source>
</evidence>
<evidence type="ECO:0000256" key="24">
    <source>
        <dbReference type="ARBA" id="ARBA00056986"/>
    </source>
</evidence>
<evidence type="ECO:0000256" key="20">
    <source>
        <dbReference type="ARBA" id="ARBA00023166"/>
    </source>
</evidence>
<feature type="compositionally biased region" description="Basic and acidic residues" evidence="29">
    <location>
        <begin position="256"/>
        <end position="265"/>
    </location>
</feature>
<keyword evidence="21" id="KW-0753">Steroid metabolism</keyword>
<evidence type="ECO:0000256" key="6">
    <source>
        <dbReference type="ARBA" id="ARBA00022516"/>
    </source>
</evidence>
<dbReference type="SMART" id="SM00297">
    <property type="entry name" value="BROMO"/>
    <property type="match status" value="1"/>
</dbReference>
<feature type="compositionally biased region" description="Basic and acidic residues" evidence="29">
    <location>
        <begin position="1145"/>
        <end position="1154"/>
    </location>
</feature>
<evidence type="ECO:0000256" key="16">
    <source>
        <dbReference type="ARBA" id="ARBA00023034"/>
    </source>
</evidence>
<dbReference type="InterPro" id="IPR001487">
    <property type="entry name" value="Bromodomain"/>
</dbReference>
<feature type="compositionally biased region" description="Low complexity" evidence="29">
    <location>
        <begin position="544"/>
        <end position="559"/>
    </location>
</feature>
<keyword evidence="6" id="KW-0444">Lipid biosynthesis</keyword>
<feature type="region of interest" description="Disordered" evidence="29">
    <location>
        <begin position="824"/>
        <end position="850"/>
    </location>
</feature>
<evidence type="ECO:0000256" key="13">
    <source>
        <dbReference type="ARBA" id="ARBA00022857"/>
    </source>
</evidence>
<feature type="region of interest" description="Disordered" evidence="29">
    <location>
        <begin position="242"/>
        <end position="265"/>
    </location>
</feature>
<comment type="subcellular location">
    <subcellularLocation>
        <location evidence="3">Endoplasmic reticulum membrane</location>
        <topology evidence="3">Single-pass membrane protein</topology>
    </subcellularLocation>
    <subcellularLocation>
        <location evidence="2">Golgi apparatus membrane</location>
        <topology evidence="2">Single-pass membrane protein</topology>
    </subcellularLocation>
</comment>
<feature type="compositionally biased region" description="Polar residues" evidence="29">
    <location>
        <begin position="1130"/>
        <end position="1144"/>
    </location>
</feature>
<dbReference type="Gene3D" id="3.30.465.10">
    <property type="match status" value="1"/>
</dbReference>
<keyword evidence="13" id="KW-0521">NADP</keyword>
<organism evidence="32 33">
    <name type="scientific">Ditylenchus destructor</name>
    <dbReference type="NCBI Taxonomy" id="166010"/>
    <lineage>
        <taxon>Eukaryota</taxon>
        <taxon>Metazoa</taxon>
        <taxon>Ecdysozoa</taxon>
        <taxon>Nematoda</taxon>
        <taxon>Chromadorea</taxon>
        <taxon>Rhabditida</taxon>
        <taxon>Tylenchina</taxon>
        <taxon>Tylenchomorpha</taxon>
        <taxon>Sphaerularioidea</taxon>
        <taxon>Anguinidae</taxon>
        <taxon>Anguininae</taxon>
        <taxon>Ditylenchus</taxon>
    </lineage>
</organism>
<keyword evidence="12" id="KW-0274">FAD</keyword>
<feature type="compositionally biased region" description="Polar residues" evidence="29">
    <location>
        <begin position="530"/>
        <end position="543"/>
    </location>
</feature>
<evidence type="ECO:0000256" key="25">
    <source>
        <dbReference type="ARBA" id="ARBA00078485"/>
    </source>
</evidence>
<keyword evidence="9" id="KW-0812">Transmembrane</keyword>
<feature type="coiled-coil region" evidence="28">
    <location>
        <begin position="88"/>
        <end position="119"/>
    </location>
</feature>
<evidence type="ECO:0000256" key="19">
    <source>
        <dbReference type="ARBA" id="ARBA00023136"/>
    </source>
</evidence>
<evidence type="ECO:0000256" key="5">
    <source>
        <dbReference type="ARBA" id="ARBA00019086"/>
    </source>
</evidence>
<evidence type="ECO:0000256" key="14">
    <source>
        <dbReference type="ARBA" id="ARBA00022989"/>
    </source>
</evidence>
<keyword evidence="33" id="KW-1185">Reference proteome</keyword>
<feature type="region of interest" description="Disordered" evidence="29">
    <location>
        <begin position="294"/>
        <end position="375"/>
    </location>
</feature>
<comment type="catalytic activity">
    <reaction evidence="23">
        <text>5alpha-cholest-8-en-3beta-ol + NADP(+) = zymosterol + NADPH + H(+)</text>
        <dbReference type="Rhea" id="RHEA:36399"/>
        <dbReference type="ChEBI" id="CHEBI:15378"/>
        <dbReference type="ChEBI" id="CHEBI:16608"/>
        <dbReference type="ChEBI" id="CHEBI:18252"/>
        <dbReference type="ChEBI" id="CHEBI:57783"/>
        <dbReference type="ChEBI" id="CHEBI:58349"/>
        <dbReference type="EC" id="1.3.1.72"/>
    </reaction>
    <physiologicalReaction direction="right-to-left" evidence="23">
        <dbReference type="Rhea" id="RHEA:36401"/>
    </physiologicalReaction>
</comment>
<evidence type="ECO:0000256" key="28">
    <source>
        <dbReference type="SAM" id="Coils"/>
    </source>
</evidence>
<evidence type="ECO:0000256" key="12">
    <source>
        <dbReference type="ARBA" id="ARBA00022827"/>
    </source>
</evidence>
<feature type="domain" description="FAD-binding PCMH-type" evidence="31">
    <location>
        <begin position="1631"/>
        <end position="1806"/>
    </location>
</feature>
<feature type="domain" description="Bromo" evidence="30">
    <location>
        <begin position="1378"/>
        <end position="1448"/>
    </location>
</feature>
<evidence type="ECO:0000256" key="21">
    <source>
        <dbReference type="ARBA" id="ARBA00023221"/>
    </source>
</evidence>
<dbReference type="PANTHER" id="PTHR10801:SF2">
    <property type="entry name" value="FAD-BINDING PCMH-TYPE DOMAIN-CONTAINING PROTEIN"/>
    <property type="match status" value="1"/>
</dbReference>
<dbReference type="Gene3D" id="1.20.920.10">
    <property type="entry name" value="Bromodomain-like"/>
    <property type="match status" value="1"/>
</dbReference>
<reference evidence="32" key="1">
    <citation type="submission" date="2022-01" db="EMBL/GenBank/DDBJ databases">
        <title>Genome Sequence Resource for Two Populations of Ditylenchus destructor, the Migratory Endoparasitic Phytonematode.</title>
        <authorList>
            <person name="Zhang H."/>
            <person name="Lin R."/>
            <person name="Xie B."/>
        </authorList>
    </citation>
    <scope>NUCLEOTIDE SEQUENCE</scope>
    <source>
        <strain evidence="32">BazhouSP</strain>
    </source>
</reference>
<evidence type="ECO:0000256" key="9">
    <source>
        <dbReference type="ARBA" id="ARBA00022692"/>
    </source>
</evidence>
<keyword evidence="11" id="KW-0256">Endoplasmic reticulum</keyword>
<evidence type="ECO:0000256" key="7">
    <source>
        <dbReference type="ARBA" id="ARBA00022548"/>
    </source>
</evidence>
<dbReference type="PANTHER" id="PTHR10801">
    <property type="entry name" value="24-DEHYDROCHOLESTEROL REDUCTASE"/>
    <property type="match status" value="1"/>
</dbReference>
<keyword evidence="8" id="KW-0285">Flavoprotein</keyword>
<dbReference type="PROSITE" id="PS51387">
    <property type="entry name" value="FAD_PCMH"/>
    <property type="match status" value="1"/>
</dbReference>
<feature type="compositionally biased region" description="Basic and acidic residues" evidence="29">
    <location>
        <begin position="442"/>
        <end position="463"/>
    </location>
</feature>
<dbReference type="PROSITE" id="PS50014">
    <property type="entry name" value="BROMODOMAIN_2"/>
    <property type="match status" value="1"/>
</dbReference>
<evidence type="ECO:0000256" key="18">
    <source>
        <dbReference type="ARBA" id="ARBA00023117"/>
    </source>
</evidence>
<dbReference type="Proteomes" id="UP001201812">
    <property type="component" value="Unassembled WGS sequence"/>
</dbReference>
<keyword evidence="16" id="KW-0333">Golgi apparatus</keyword>
<feature type="compositionally biased region" description="Polar residues" evidence="29">
    <location>
        <begin position="465"/>
        <end position="476"/>
    </location>
</feature>
<evidence type="ECO:0000256" key="15">
    <source>
        <dbReference type="ARBA" id="ARBA00023002"/>
    </source>
</evidence>
<feature type="region of interest" description="Disordered" evidence="29">
    <location>
        <begin position="1046"/>
        <end position="1154"/>
    </location>
</feature>
<feature type="region of interest" description="Disordered" evidence="29">
    <location>
        <begin position="427"/>
        <end position="487"/>
    </location>
</feature>
<evidence type="ECO:0000256" key="17">
    <source>
        <dbReference type="ARBA" id="ARBA00023098"/>
    </source>
</evidence>
<feature type="compositionally biased region" description="Basic and acidic residues" evidence="29">
    <location>
        <begin position="990"/>
        <end position="1025"/>
    </location>
</feature>
<dbReference type="Pfam" id="PF01565">
    <property type="entry name" value="FAD_binding_4"/>
    <property type="match status" value="1"/>
</dbReference>
<sequence>MLGIHRARSNSSNSQESWTLAERTRLLELFTRELLWDNRADEMVKEFGSSRPERFFTARSCKDELHRIFNQANPEHVNTGLPAHPRGKEAAEMWLKHYKKELEKKREEAKQMLRVRMRKNLDLVMRFKEGKLPMEELMALRDRQYELDAERADAEKYERGVQKIISQSHAQDLTNVNTLEDLLRIFRGERVLKGSELPPAPPKPAPPLSPPITISRSVEVMKEAVKSPTTIKESSVIDVHMTSPASSPKQVAVSPERVKSPIQELKRTERPSNIAGKPLLVSASPGQMGISLRIRSPPMTPQSVSRSPSLVTMGTPPRTTGVSSPAHITVPTSPIKEEMDLNSPPSSGLRSHTRTGMASPPRITPSSPISATPKAPKMIMAQTAVQKSGPVTRARLLSSDTESSETAEISGIELSSRLKISKKKEIALSSAESVRRIPIRSPPKETGVEPEKKSDQDKRKYEHMQMNSTVSETSTKMKNRLSDANEETDVAKIERSICNKKGSGINEEIERKIDEEEFYANCTPMNIESSSVKSGTCNVNENVPNRNTQTPTETENQQRMAKEKQKHATKSQERKDNQIQTASEPQLNNKDIDAKIDMNKCEGTCMSEDTHQKDEGINEEEDIMKIQSEDKRNGVENESDTYVVEVNSNELEETEQNIQEVLNAEEPDNTNEVSVEANDIGEEAHEISEPMSNEKKIIQLEYTEVSIETELNSISVEEITEILKTQTITTLDVQQFIPKMIQAEDQSVKKIGAEVLPELTDEYSEPVVNPIKEDNIPKEEENKDVGKLDQENLKNNLNTLPANTNNKPNKEEVEQDSIKIKEVTETAECSNNQNENEAQFSEEHGNLADSEVSDEIECAKKKKGNQNENHEHKKTVGHGIICTVESQNESSEKISGLIKSQTAPKRARKSHQGSTVQCVSREIIVDIFMTKNRWESFSDDCEEDLSAESLEAIFCMELRENETVAAKIDLQPLISYNIKKDTKTRKKKTHNSEKKTKHEIFEETGDERIPTEPKVELKTEADEGKRKKRKKSITLTEPQNVDVTAEAATGVQLRKRKRTEPTTTEAVLNEEKALEAPPAKNLRSSDGSPLAELAAATSPPRPSQPVMEPHPETTEPEVLPPVTHGRRASTRIQVQRKASLTAERTPSDAEVKKEPEAIETIKTEAIEQHVTQPITECPQLHGVSTSTQTDVSVHHVLQPILAHKVTIKTTRSHGIQICPPNVGSQTDQVEFAPDDIVYVKQSSRSQPYELPIKVIDLEAEINKPAVKRTLSKFRLKKEDKDTVEAIALEHRLYDTPVTPTIAARSRTSRSHRMSVVDETVATLQQVQVIVEEPEAESDSETKDDDSRRKPTRTQPTRESAKPGAVTKQLLITLLKQIQTLRDAAIFMQPVNERDVPGYHAVVNEPMDLSNIKRLIETGAIETLLQLKDHILLMFTNAIMFNTTGHHVNQAAKDLLRQSAKILREAQYAAGELSDLSPSPKSRRSAMTSIMSIRGMRTATDTPKPNSVTISHSPTPSDISTAEQGSFLAPATRAPTPAQKMPRSRFGMPPTLRANSSEPTEAEAENANAKRRLFGRKLQQNSNSLWTSFKCKATRWLEDNRGIVIVLFCLPASLLFDLTVKTTFWIKRKLFYSAPKQHDYRVRRIQKAVREWNKLSPDNRKPLCTAKPNWLSLSTTFFNKKNCHQIPIPLYDILELNEEQLSIKVEPNVSVFDLTAFLIPKGYTLAVTLEIGDATAGGLAFGAGMTTYSHKAGLYQETIISYDVVLADGSLIHVTKDNEHSDLFYCLPWSHGSLAFLVALELKLIRVKPYVHLKYIPVRGQDNYCNTMMKLSGALGDDTCVPDFLEATIFDKENAVIMCGNFADVDTSEKKKKMNSISAWYKPWFYKHTESFLFKPGEGEEYVPLREYLLRHNRAIFWVVEDMIPFGNHPLFRLFLGWLCPPKPAFLKFTTTNMVREMTFSKQVFQDIIMPLSTLKEQVNTSTELFDIFPLLVYPCKIFDHGKGKSGQGQIRPPPKKLLTPDTNFAMYNDLGVYGTPGKVKRRETYNPTNAMRTMEKFTRDVGGYPFLYADIFMTEEEFEQMFDMKLYREVRRKYGAENAFPTLFDKVKPEIDVVAIGNKDVS</sequence>
<dbReference type="SUPFAM" id="SSF47370">
    <property type="entry name" value="Bromodomain"/>
    <property type="match status" value="1"/>
</dbReference>
<evidence type="ECO:0000259" key="30">
    <source>
        <dbReference type="PROSITE" id="PS50014"/>
    </source>
</evidence>
<evidence type="ECO:0000256" key="27">
    <source>
        <dbReference type="PROSITE-ProRule" id="PRU00035"/>
    </source>
</evidence>
<keyword evidence="14" id="KW-1133">Transmembrane helix</keyword>
<dbReference type="GO" id="GO:0005789">
    <property type="term" value="C:endoplasmic reticulum membrane"/>
    <property type="evidence" value="ECO:0007669"/>
    <property type="project" value="UniProtKB-SubCell"/>
</dbReference>
<dbReference type="GO" id="GO:0000139">
    <property type="term" value="C:Golgi membrane"/>
    <property type="evidence" value="ECO:0007669"/>
    <property type="project" value="UniProtKB-SubCell"/>
</dbReference>
<evidence type="ECO:0000256" key="3">
    <source>
        <dbReference type="ARBA" id="ARBA00004389"/>
    </source>
</evidence>
<evidence type="ECO:0000313" key="32">
    <source>
        <dbReference type="EMBL" id="KAI1725952.1"/>
    </source>
</evidence>
<evidence type="ECO:0000256" key="10">
    <source>
        <dbReference type="ARBA" id="ARBA00022729"/>
    </source>
</evidence>
<name>A0AAD4NEL7_9BILA</name>
<keyword evidence="10" id="KW-0732">Signal</keyword>
<proteinExistence type="predicted"/>
<keyword evidence="17" id="KW-0443">Lipid metabolism</keyword>
<evidence type="ECO:0000256" key="22">
    <source>
        <dbReference type="ARBA" id="ARBA00051033"/>
    </source>
</evidence>
<dbReference type="GO" id="GO:0050614">
    <property type="term" value="F:Delta24-sterol reductase activity"/>
    <property type="evidence" value="ECO:0007669"/>
    <property type="project" value="UniProtKB-EC"/>
</dbReference>
<feature type="compositionally biased region" description="Polar residues" evidence="29">
    <location>
        <begin position="343"/>
        <end position="356"/>
    </location>
</feature>
<comment type="cofactor">
    <cofactor evidence="1">
        <name>FAD</name>
        <dbReference type="ChEBI" id="CHEBI:57692"/>
    </cofactor>
</comment>
<evidence type="ECO:0000256" key="23">
    <source>
        <dbReference type="ARBA" id="ARBA00052927"/>
    </source>
</evidence>
<dbReference type="InterPro" id="IPR016166">
    <property type="entry name" value="FAD-bd_PCMH"/>
</dbReference>
<feature type="region of interest" description="Disordered" evidence="29">
    <location>
        <begin position="981"/>
        <end position="1033"/>
    </location>
</feature>
<evidence type="ECO:0000256" key="1">
    <source>
        <dbReference type="ARBA" id="ARBA00001974"/>
    </source>
</evidence>
<dbReference type="InterPro" id="IPR006094">
    <property type="entry name" value="Oxid_FAD_bind_N"/>
</dbReference>
<keyword evidence="7" id="KW-0153">Cholesterol metabolism</keyword>
<dbReference type="InterPro" id="IPR036318">
    <property type="entry name" value="FAD-bd_PCMH-like_sf"/>
</dbReference>
<feature type="compositionally biased region" description="Low complexity" evidence="29">
    <location>
        <begin position="796"/>
        <end position="807"/>
    </location>
</feature>
<dbReference type="GO" id="GO:0071949">
    <property type="term" value="F:FAD binding"/>
    <property type="evidence" value="ECO:0007669"/>
    <property type="project" value="InterPro"/>
</dbReference>
<keyword evidence="18 27" id="KW-0103">Bromodomain</keyword>
<evidence type="ECO:0000256" key="26">
    <source>
        <dbReference type="ARBA" id="ARBA00080612"/>
    </source>
</evidence>
<dbReference type="InterPro" id="IPR040165">
    <property type="entry name" value="Diminuto-like"/>
</dbReference>
<dbReference type="GO" id="GO:0000246">
    <property type="term" value="F:Delta24(24-1) sterol reductase activity"/>
    <property type="evidence" value="ECO:0007669"/>
    <property type="project" value="TreeGrafter"/>
</dbReference>
<feature type="compositionally biased region" description="Acidic residues" evidence="29">
    <location>
        <begin position="1331"/>
        <end position="1343"/>
    </location>
</feature>
<feature type="region of interest" description="Disordered" evidence="29">
    <location>
        <begin position="530"/>
        <end position="593"/>
    </location>
</feature>
<evidence type="ECO:0000256" key="4">
    <source>
        <dbReference type="ARBA" id="ARBA00012405"/>
    </source>
</evidence>
<comment type="function">
    <text evidence="24">Catalyzes the reduction of the delta-24 double bond of sterol intermediates during cholesterol biosynthesis. In addition to its cholesterol-synthesizing activity, can protect cells from oxidative stress by reducing caspase 3 activity during apoptosis induced by oxidative stress. Also protects against amyloid-beta peptide-induced apoptosis.</text>
</comment>
<feature type="region of interest" description="Disordered" evidence="29">
    <location>
        <begin position="1496"/>
        <end position="1565"/>
    </location>
</feature>
<feature type="compositionally biased region" description="Low complexity" evidence="29">
    <location>
        <begin position="359"/>
        <end position="375"/>
    </location>
</feature>
<keyword evidence="20" id="KW-1207">Sterol metabolism</keyword>
<evidence type="ECO:0000256" key="2">
    <source>
        <dbReference type="ARBA" id="ARBA00004194"/>
    </source>
</evidence>
<evidence type="ECO:0000256" key="29">
    <source>
        <dbReference type="SAM" id="MobiDB-lite"/>
    </source>
</evidence>
<dbReference type="PRINTS" id="PR00503">
    <property type="entry name" value="BROMODOMAIN"/>
</dbReference>
<feature type="compositionally biased region" description="Polar residues" evidence="29">
    <location>
        <begin position="301"/>
        <end position="323"/>
    </location>
</feature>
<evidence type="ECO:0000256" key="8">
    <source>
        <dbReference type="ARBA" id="ARBA00022630"/>
    </source>
</evidence>
<feature type="compositionally biased region" description="Polar residues" evidence="29">
    <location>
        <begin position="1498"/>
        <end position="1523"/>
    </location>
</feature>
<dbReference type="FunFam" id="3.30.465.10:FF:000032">
    <property type="entry name" value="Delta(24)-sterol reductase"/>
    <property type="match status" value="1"/>
</dbReference>
<feature type="compositionally biased region" description="Polar residues" evidence="29">
    <location>
        <begin position="827"/>
        <end position="839"/>
    </location>
</feature>
<dbReference type="InterPro" id="IPR036427">
    <property type="entry name" value="Bromodomain-like_sf"/>
</dbReference>
<keyword evidence="19" id="KW-0472">Membrane</keyword>
<keyword evidence="15" id="KW-0560">Oxidoreductase</keyword>
<accession>A0AAD4NEL7</accession>
<evidence type="ECO:0000256" key="11">
    <source>
        <dbReference type="ARBA" id="ARBA00022824"/>
    </source>
</evidence>